<dbReference type="AlphaFoldDB" id="A0A0D7E7T7"/>
<feature type="non-terminal residue" evidence="1">
    <location>
        <position position="97"/>
    </location>
</feature>
<dbReference type="Proteomes" id="UP000032515">
    <property type="component" value="Unassembled WGS sequence"/>
</dbReference>
<keyword evidence="1" id="KW-0560">Oxidoreductase</keyword>
<dbReference type="Gene3D" id="3.20.20.70">
    <property type="entry name" value="Aldolase class I"/>
    <property type="match status" value="1"/>
</dbReference>
<comment type="caution">
    <text evidence="1">The sequence shown here is derived from an EMBL/GenBank/DDBJ whole genome shotgun (WGS) entry which is preliminary data.</text>
</comment>
<accession>A0A0D7E7T7</accession>
<name>A0A0D7E7T7_RHOPL</name>
<dbReference type="PANTHER" id="PTHR42747">
    <property type="entry name" value="NITRONATE MONOOXYGENASE-RELATED"/>
    <property type="match status" value="1"/>
</dbReference>
<dbReference type="PATRIC" id="fig|1076.23.peg.5966"/>
<dbReference type="InterPro" id="IPR013785">
    <property type="entry name" value="Aldolase_TIM"/>
</dbReference>
<proteinExistence type="predicted"/>
<gene>
    <name evidence="1" type="ORF">OO17_24575</name>
</gene>
<dbReference type="EMBL" id="JXXE01000571">
    <property type="protein sequence ID" value="KIZ36550.1"/>
    <property type="molecule type" value="Genomic_DNA"/>
</dbReference>
<dbReference type="RefSeq" id="WP_044416740.1">
    <property type="nucleotide sequence ID" value="NZ_JXXE01000571.1"/>
</dbReference>
<organism evidence="1 2">
    <name type="scientific">Rhodopseudomonas palustris</name>
    <dbReference type="NCBI Taxonomy" id="1076"/>
    <lineage>
        <taxon>Bacteria</taxon>
        <taxon>Pseudomonadati</taxon>
        <taxon>Pseudomonadota</taxon>
        <taxon>Alphaproteobacteria</taxon>
        <taxon>Hyphomicrobiales</taxon>
        <taxon>Nitrobacteraceae</taxon>
        <taxon>Rhodopseudomonas</taxon>
    </lineage>
</organism>
<dbReference type="GO" id="GO:0051213">
    <property type="term" value="F:dioxygenase activity"/>
    <property type="evidence" value="ECO:0007669"/>
    <property type="project" value="UniProtKB-KW"/>
</dbReference>
<dbReference type="SUPFAM" id="SSF51412">
    <property type="entry name" value="Inosine monophosphate dehydrogenase (IMPDH)"/>
    <property type="match status" value="1"/>
</dbReference>
<keyword evidence="1" id="KW-0223">Dioxygenase</keyword>
<evidence type="ECO:0000313" key="1">
    <source>
        <dbReference type="EMBL" id="KIZ36550.1"/>
    </source>
</evidence>
<protein>
    <submittedName>
        <fullName evidence="1">2-nitropropane dioxygenase</fullName>
    </submittedName>
</protein>
<dbReference type="GO" id="GO:0018580">
    <property type="term" value="F:nitronate monooxygenase activity"/>
    <property type="evidence" value="ECO:0007669"/>
    <property type="project" value="TreeGrafter"/>
</dbReference>
<reference evidence="1 2" key="1">
    <citation type="submission" date="2014-11" db="EMBL/GenBank/DDBJ databases">
        <title>Genomics and ecophysiology of heterotrophic nitrogen fixing bacteria isolated from estuarine surface water.</title>
        <authorList>
            <person name="Bentzon-Tilia M."/>
            <person name="Severin I."/>
            <person name="Hansen L.H."/>
            <person name="Riemann L."/>
        </authorList>
    </citation>
    <scope>NUCLEOTIDE SEQUENCE [LARGE SCALE GENOMIC DNA]</scope>
    <source>
        <strain evidence="1 2">BAL398</strain>
    </source>
</reference>
<dbReference type="Pfam" id="PF03060">
    <property type="entry name" value="NMO"/>
    <property type="match status" value="1"/>
</dbReference>
<sequence length="97" mass="10731">MWPDRRLLDLIDIEFPIVLAPMAGVMDSDLAIAAAQGGALGSLPCAMLTADKAREQVGIFRQRVTAPINLNFFCHQPVDADPAREDGWRARLSTYYQ</sequence>
<dbReference type="PANTHER" id="PTHR42747:SF3">
    <property type="entry name" value="NITRONATE MONOOXYGENASE-RELATED"/>
    <property type="match status" value="1"/>
</dbReference>
<evidence type="ECO:0000313" key="2">
    <source>
        <dbReference type="Proteomes" id="UP000032515"/>
    </source>
</evidence>